<feature type="domain" description="Methanolan biosynthesis EpsI" evidence="9">
    <location>
        <begin position="297"/>
        <end position="484"/>
    </location>
</feature>
<feature type="transmembrane region" description="Helical" evidence="8">
    <location>
        <begin position="291"/>
        <end position="313"/>
    </location>
</feature>
<evidence type="ECO:0000256" key="2">
    <source>
        <dbReference type="ARBA" id="ARBA00022475"/>
    </source>
</evidence>
<accession>A0ABZ0SBH1</accession>
<evidence type="ECO:0000256" key="3">
    <source>
        <dbReference type="ARBA" id="ARBA00022670"/>
    </source>
</evidence>
<dbReference type="NCBIfam" id="TIGR04178">
    <property type="entry name" value="exo_archaeo"/>
    <property type="match status" value="1"/>
</dbReference>
<dbReference type="NCBIfam" id="TIGR02602">
    <property type="entry name" value="8TM_EpsH"/>
    <property type="match status" value="1"/>
</dbReference>
<dbReference type="NCBIfam" id="TIGR02914">
    <property type="entry name" value="EpsI_fam"/>
    <property type="match status" value="1"/>
</dbReference>
<feature type="transmembrane region" description="Helical" evidence="8">
    <location>
        <begin position="64"/>
        <end position="83"/>
    </location>
</feature>
<sequence length="498" mass="56272">MNKFNNTWLLMGLILLIPAVFPDTTWSMVKVWAVNETFTHGFLVFPISLWLIWQDRTQINQITLTSNPLALVLAIPVLAIWTLGALVDIKVVQQLALITLIPLTVWTLLGWNILRAVLFPLCYLLFAVPLGQELIPPLMDFTADFTVALIRLSGVPVYQDGLYFTLPSGNWSVVEECSGVRYLIASLALGTIYAYMVYQKLYKRIIFFLFACAIPILANGLRAYMIVMIGHFSGMKYAVGADHLLYGWVFFGIVIFLMFYIGGIWRDPQPELPVSNGKPLSNSPTSLPKNALVPVIMLATLLTVTKLFTAYLMDPPADEFKPAYVEVVDQFGDWHKRDSLGFDWAPIFNNPDRHLNQGYEHDNGKETLRLDIGYFRYQRDGAEAVSSLNRLSDPYGGDWKIIASRTSHDGNHQVQETEIQKGGQKILVWSWYRVGDQAVANSTEAKLRQLANKFLSQRDDASMITLATEIRDEVATARARLNQFKLLLDQDVFLAPTH</sequence>
<dbReference type="InterPro" id="IPR017540">
    <property type="entry name" value="Exosortase-1"/>
</dbReference>
<reference evidence="10 11" key="1">
    <citation type="journal article" date="2023" name="Microorganisms">
        <title>Thiorhodovibrio frisius and Trv. litoralis spp. nov., Two Novel Members from a Clade of Fastidious Purple Sulfur Bacteria That Exhibit Unique Red-Shifted Light-Harvesting Capabilities.</title>
        <authorList>
            <person name="Methner A."/>
            <person name="Kuzyk S.B."/>
            <person name="Petersen J."/>
            <person name="Bauer S."/>
            <person name="Brinkmann H."/>
            <person name="Sichau K."/>
            <person name="Wanner G."/>
            <person name="Wolf J."/>
            <person name="Neumann-Schaal M."/>
            <person name="Henke P."/>
            <person name="Tank M."/>
            <person name="Sproer C."/>
            <person name="Bunk B."/>
            <person name="Overmann J."/>
        </authorList>
    </citation>
    <scope>NUCLEOTIDE SEQUENCE [LARGE SCALE GENOMIC DNA]</scope>
    <source>
        <strain evidence="10 11">DSM 6702</strain>
    </source>
</reference>
<feature type="transmembrane region" description="Helical" evidence="8">
    <location>
        <begin position="103"/>
        <end position="126"/>
    </location>
</feature>
<dbReference type="RefSeq" id="WP_328983451.1">
    <property type="nucleotide sequence ID" value="NZ_CP121472.1"/>
</dbReference>
<evidence type="ECO:0000256" key="8">
    <source>
        <dbReference type="SAM" id="Phobius"/>
    </source>
</evidence>
<dbReference type="InterPro" id="IPR013426">
    <property type="entry name" value="EpsH-like"/>
</dbReference>
<evidence type="ECO:0000313" key="10">
    <source>
        <dbReference type="EMBL" id="WPL17639.1"/>
    </source>
</evidence>
<dbReference type="Pfam" id="PF09721">
    <property type="entry name" value="Exosortase_EpsH"/>
    <property type="match status" value="1"/>
</dbReference>
<dbReference type="Pfam" id="PF11984">
    <property type="entry name" value="DUF3485"/>
    <property type="match status" value="1"/>
</dbReference>
<keyword evidence="11" id="KW-1185">Reference proteome</keyword>
<evidence type="ECO:0000256" key="6">
    <source>
        <dbReference type="ARBA" id="ARBA00022989"/>
    </source>
</evidence>
<dbReference type="Proteomes" id="UP001432180">
    <property type="component" value="Chromosome"/>
</dbReference>
<evidence type="ECO:0000313" key="11">
    <source>
        <dbReference type="Proteomes" id="UP001432180"/>
    </source>
</evidence>
<keyword evidence="6 8" id="KW-1133">Transmembrane helix</keyword>
<protein>
    <submittedName>
        <fullName evidence="10">Exosortase A</fullName>
    </submittedName>
</protein>
<dbReference type="InterPro" id="IPR026392">
    <property type="entry name" value="Exo/Archaeosortase_dom"/>
</dbReference>
<feature type="transmembrane region" description="Helical" evidence="8">
    <location>
        <begin position="179"/>
        <end position="198"/>
    </location>
</feature>
<feature type="transmembrane region" description="Helical" evidence="8">
    <location>
        <begin position="245"/>
        <end position="265"/>
    </location>
</feature>
<gene>
    <name evidence="10" type="ORF">Thiowin_02670</name>
</gene>
<evidence type="ECO:0000256" key="4">
    <source>
        <dbReference type="ARBA" id="ARBA00022692"/>
    </source>
</evidence>
<name>A0ABZ0SBH1_9GAMM</name>
<evidence type="ECO:0000256" key="1">
    <source>
        <dbReference type="ARBA" id="ARBA00004651"/>
    </source>
</evidence>
<dbReference type="InterPro" id="IPR014263">
    <property type="entry name" value="Methanolan_biosynth_EpsI"/>
</dbReference>
<dbReference type="NCBIfam" id="TIGR03109">
    <property type="entry name" value="exosort_XrtA"/>
    <property type="match status" value="1"/>
</dbReference>
<keyword evidence="3" id="KW-0645">Protease</keyword>
<comment type="subcellular location">
    <subcellularLocation>
        <location evidence="1">Cell membrane</location>
        <topology evidence="1">Multi-pass membrane protein</topology>
    </subcellularLocation>
</comment>
<feature type="transmembrane region" description="Helical" evidence="8">
    <location>
        <begin position="32"/>
        <end position="52"/>
    </location>
</feature>
<evidence type="ECO:0000256" key="5">
    <source>
        <dbReference type="ARBA" id="ARBA00022801"/>
    </source>
</evidence>
<evidence type="ECO:0000259" key="9">
    <source>
        <dbReference type="Pfam" id="PF11984"/>
    </source>
</evidence>
<keyword evidence="4 8" id="KW-0812">Transmembrane</keyword>
<keyword evidence="2" id="KW-1003">Cell membrane</keyword>
<organism evidence="10 11">
    <name type="scientific">Thiorhodovibrio winogradskyi</name>
    <dbReference type="NCBI Taxonomy" id="77007"/>
    <lineage>
        <taxon>Bacteria</taxon>
        <taxon>Pseudomonadati</taxon>
        <taxon>Pseudomonadota</taxon>
        <taxon>Gammaproteobacteria</taxon>
        <taxon>Chromatiales</taxon>
        <taxon>Chromatiaceae</taxon>
        <taxon>Thiorhodovibrio</taxon>
    </lineage>
</organism>
<dbReference type="EMBL" id="CP121472">
    <property type="protein sequence ID" value="WPL17639.1"/>
    <property type="molecule type" value="Genomic_DNA"/>
</dbReference>
<dbReference type="InterPro" id="IPR019127">
    <property type="entry name" value="Exosortase"/>
</dbReference>
<proteinExistence type="predicted"/>
<keyword evidence="5" id="KW-0378">Hydrolase</keyword>
<evidence type="ECO:0000256" key="7">
    <source>
        <dbReference type="ARBA" id="ARBA00023136"/>
    </source>
</evidence>
<keyword evidence="7 8" id="KW-0472">Membrane</keyword>
<feature type="transmembrane region" description="Helical" evidence="8">
    <location>
        <begin position="205"/>
        <end position="225"/>
    </location>
</feature>